<proteinExistence type="predicted"/>
<dbReference type="InterPro" id="IPR005025">
    <property type="entry name" value="FMN_Rdtase-like_dom"/>
</dbReference>
<evidence type="ECO:0000259" key="1">
    <source>
        <dbReference type="Pfam" id="PF03358"/>
    </source>
</evidence>
<gene>
    <name evidence="2" type="ORF">GCM10023335_20510</name>
</gene>
<dbReference type="Pfam" id="PF03358">
    <property type="entry name" value="FMN_red"/>
    <property type="match status" value="1"/>
</dbReference>
<dbReference type="SUPFAM" id="SSF52218">
    <property type="entry name" value="Flavoproteins"/>
    <property type="match status" value="1"/>
</dbReference>
<evidence type="ECO:0000313" key="2">
    <source>
        <dbReference type="EMBL" id="GAA5004363.1"/>
    </source>
</evidence>
<dbReference type="InterPro" id="IPR029039">
    <property type="entry name" value="Flavoprotein-like_sf"/>
</dbReference>
<feature type="domain" description="NADPH-dependent FMN reductase-like" evidence="1">
    <location>
        <begin position="11"/>
        <end position="159"/>
    </location>
</feature>
<dbReference type="Proteomes" id="UP001501759">
    <property type="component" value="Unassembled WGS sequence"/>
</dbReference>
<protein>
    <submittedName>
        <fullName evidence="2">NAD(P)H-dependent oxidoreductase</fullName>
    </submittedName>
</protein>
<name>A0ABP9IP45_9ACTN</name>
<evidence type="ECO:0000313" key="3">
    <source>
        <dbReference type="Proteomes" id="UP001501759"/>
    </source>
</evidence>
<dbReference type="PANTHER" id="PTHR30543">
    <property type="entry name" value="CHROMATE REDUCTASE"/>
    <property type="match status" value="1"/>
</dbReference>
<accession>A0ABP9IP45</accession>
<reference evidence="3" key="1">
    <citation type="journal article" date="2019" name="Int. J. Syst. Evol. Microbiol.">
        <title>The Global Catalogue of Microorganisms (GCM) 10K type strain sequencing project: providing services to taxonomists for standard genome sequencing and annotation.</title>
        <authorList>
            <consortium name="The Broad Institute Genomics Platform"/>
            <consortium name="The Broad Institute Genome Sequencing Center for Infectious Disease"/>
            <person name="Wu L."/>
            <person name="Ma J."/>
        </authorList>
    </citation>
    <scope>NUCLEOTIDE SEQUENCE [LARGE SCALE GENOMIC DNA]</scope>
    <source>
        <strain evidence="3">JCM 18409</strain>
    </source>
</reference>
<dbReference type="Gene3D" id="3.40.50.360">
    <property type="match status" value="1"/>
</dbReference>
<dbReference type="InterPro" id="IPR050712">
    <property type="entry name" value="NAD(P)H-dep_reductase"/>
</dbReference>
<dbReference type="PANTHER" id="PTHR30543:SF21">
    <property type="entry name" value="NAD(P)H-DEPENDENT FMN REDUCTASE LOT6"/>
    <property type="match status" value="1"/>
</dbReference>
<organism evidence="2 3">
    <name type="scientific">Streptomyces siamensis</name>
    <dbReference type="NCBI Taxonomy" id="1274986"/>
    <lineage>
        <taxon>Bacteria</taxon>
        <taxon>Bacillati</taxon>
        <taxon>Actinomycetota</taxon>
        <taxon>Actinomycetes</taxon>
        <taxon>Kitasatosporales</taxon>
        <taxon>Streptomycetaceae</taxon>
        <taxon>Streptomyces</taxon>
    </lineage>
</organism>
<sequence>MIVVGMENKHKLLIIVGSVREGRFGPVVASWVAEQAGAHGGFDVDVVDLATIDIPLELPAASPKYAGDDYPRPVGMAALTSALERADAFIVVTPEYNHSYPASLKAAIDWHFTQWTAKPVAFVSYGGAAGGRHAVLHLENVLTELHAVTMRDGLAFPNYFTAWQDGRPLDPDAPTYAKTVLDQLAWWTGALRSARDAAPYPA</sequence>
<comment type="caution">
    <text evidence="2">The sequence shown here is derived from an EMBL/GenBank/DDBJ whole genome shotgun (WGS) entry which is preliminary data.</text>
</comment>
<keyword evidence="3" id="KW-1185">Reference proteome</keyword>
<dbReference type="EMBL" id="BAABKB010000004">
    <property type="protein sequence ID" value="GAA5004363.1"/>
    <property type="molecule type" value="Genomic_DNA"/>
</dbReference>